<dbReference type="InterPro" id="IPR018392">
    <property type="entry name" value="LysM"/>
</dbReference>
<dbReference type="eggNOG" id="COG1388">
    <property type="taxonomic scope" value="Bacteria"/>
</dbReference>
<gene>
    <name evidence="2" type="ordered locus">Marme_2712</name>
</gene>
<proteinExistence type="predicted"/>
<dbReference type="PROSITE" id="PS51782">
    <property type="entry name" value="LYSM"/>
    <property type="match status" value="2"/>
</dbReference>
<dbReference type="Gene3D" id="3.10.350.10">
    <property type="entry name" value="LysM domain"/>
    <property type="match status" value="2"/>
</dbReference>
<dbReference type="STRING" id="717774.Marme_2712"/>
<dbReference type="SUPFAM" id="SSF54106">
    <property type="entry name" value="LysM domain"/>
    <property type="match status" value="2"/>
</dbReference>
<dbReference type="RefSeq" id="WP_013661845.1">
    <property type="nucleotide sequence ID" value="NC_015276.1"/>
</dbReference>
<dbReference type="PANTHER" id="PTHR33734:SF22">
    <property type="entry name" value="MEMBRANE-BOUND LYTIC MUREIN TRANSGLYCOSYLASE D"/>
    <property type="match status" value="1"/>
</dbReference>
<dbReference type="EMBL" id="CP002583">
    <property type="protein sequence ID" value="ADZ91942.1"/>
    <property type="molecule type" value="Genomic_DNA"/>
</dbReference>
<name>F2JYB1_MARM1</name>
<accession>F2JYB1</accession>
<feature type="domain" description="LysM" evidence="1">
    <location>
        <begin position="63"/>
        <end position="110"/>
    </location>
</feature>
<reference evidence="2 3" key="1">
    <citation type="journal article" date="2012" name="Stand. Genomic Sci.">
        <title>Complete genome sequence of the melanogenic marine bacterium Marinomonas mediterranea type strain (MMB-1(T)).</title>
        <authorList>
            <person name="Lucas-Elio P."/>
            <person name="Goodwin L."/>
            <person name="Woyke T."/>
            <person name="Pitluck S."/>
            <person name="Nolan M."/>
            <person name="Kyrpides N.C."/>
            <person name="Detter J.C."/>
            <person name="Copeland A."/>
            <person name="Teshima H."/>
            <person name="Bruce D."/>
            <person name="Detter C."/>
            <person name="Tapia R."/>
            <person name="Han S."/>
            <person name="Land M.L."/>
            <person name="Ivanova N."/>
            <person name="Mikhailova N."/>
            <person name="Johnston A.W."/>
            <person name="Sanchez-Amat A."/>
        </authorList>
    </citation>
    <scope>NUCLEOTIDE SEQUENCE [LARGE SCALE GENOMIC DNA]</scope>
    <source>
        <strain evidence="3">ATCC 700492 / JCM 21426 / NBRC 103028 / MMB-1</strain>
    </source>
</reference>
<dbReference type="HOGENOM" id="CLU_983159_0_0_6"/>
<dbReference type="KEGG" id="mme:Marme_2712"/>
<dbReference type="PATRIC" id="fig|717774.3.peg.2799"/>
<dbReference type="OrthoDB" id="9795421at2"/>
<evidence type="ECO:0000259" key="1">
    <source>
        <dbReference type="PROSITE" id="PS51782"/>
    </source>
</evidence>
<keyword evidence="3" id="KW-1185">Reference proteome</keyword>
<dbReference type="Proteomes" id="UP000001062">
    <property type="component" value="Chromosome"/>
</dbReference>
<dbReference type="CDD" id="cd00118">
    <property type="entry name" value="LysM"/>
    <property type="match status" value="2"/>
</dbReference>
<sequence length="340" mass="36119">MKTVLKYTVQPGDSLSKIADQISASAGITTDQIEAANPSVVPSALQIGQLLTIPQLDTPTNRWFYTVLSGDSFSGIAAALAQCKGLTYEEIEQDNSLTGSTIDVGQVLNIPATSSDAPTQDNLAPNAINMGYWNWTWSGTSNPSNATLSLAFSGWTDPTTALQDSHQVKPSLVGTKYLTFGGGNDNGKFTALSLQDITSAIQSGKLEGYEGVAYDVEEGDSHLENDFAVSFKAAKDAGLKVLVTVSHSAPYGITDADALMQSFFADSNIDLLSPQLYTEGDETENDYQTTSGTSTTWEDYASAKAAIVPSIVTSDLYDSATGYFTEQGVTLAGYIQWAQV</sequence>
<dbReference type="InterPro" id="IPR036779">
    <property type="entry name" value="LysM_dom_sf"/>
</dbReference>
<protein>
    <submittedName>
        <fullName evidence="2">Peptidoglycan-binding lysin domain</fullName>
    </submittedName>
</protein>
<dbReference type="Pfam" id="PF01476">
    <property type="entry name" value="LysM"/>
    <property type="match status" value="2"/>
</dbReference>
<organism evidence="2 3">
    <name type="scientific">Marinomonas mediterranea (strain ATCC 700492 / JCM 21426 / NBRC 103028 / MMB-1)</name>
    <dbReference type="NCBI Taxonomy" id="717774"/>
    <lineage>
        <taxon>Bacteria</taxon>
        <taxon>Pseudomonadati</taxon>
        <taxon>Pseudomonadota</taxon>
        <taxon>Gammaproteobacteria</taxon>
        <taxon>Oceanospirillales</taxon>
        <taxon>Oceanospirillaceae</taxon>
        <taxon>Marinomonas</taxon>
    </lineage>
</organism>
<dbReference type="AlphaFoldDB" id="F2JYB1"/>
<evidence type="ECO:0000313" key="3">
    <source>
        <dbReference type="Proteomes" id="UP000001062"/>
    </source>
</evidence>
<dbReference type="SMART" id="SM00257">
    <property type="entry name" value="LysM"/>
    <property type="match status" value="2"/>
</dbReference>
<feature type="domain" description="LysM" evidence="1">
    <location>
        <begin position="5"/>
        <end position="53"/>
    </location>
</feature>
<evidence type="ECO:0000313" key="2">
    <source>
        <dbReference type="EMBL" id="ADZ91942.1"/>
    </source>
</evidence>
<dbReference type="PANTHER" id="PTHR33734">
    <property type="entry name" value="LYSM DOMAIN-CONTAINING GPI-ANCHORED PROTEIN 2"/>
    <property type="match status" value="1"/>
</dbReference>